<feature type="compositionally biased region" description="Low complexity" evidence="1">
    <location>
        <begin position="40"/>
        <end position="61"/>
    </location>
</feature>
<protein>
    <submittedName>
        <fullName evidence="2">Uncharacterized protein</fullName>
    </submittedName>
</protein>
<organism evidence="2 3">
    <name type="scientific">Adineta steineri</name>
    <dbReference type="NCBI Taxonomy" id="433720"/>
    <lineage>
        <taxon>Eukaryota</taxon>
        <taxon>Metazoa</taxon>
        <taxon>Spiralia</taxon>
        <taxon>Gnathifera</taxon>
        <taxon>Rotifera</taxon>
        <taxon>Eurotatoria</taxon>
        <taxon>Bdelloidea</taxon>
        <taxon>Adinetida</taxon>
        <taxon>Adinetidae</taxon>
        <taxon>Adineta</taxon>
    </lineage>
</organism>
<dbReference type="AlphaFoldDB" id="A0A815YAB0"/>
<dbReference type="Proteomes" id="UP000663845">
    <property type="component" value="Unassembled WGS sequence"/>
</dbReference>
<comment type="caution">
    <text evidence="2">The sequence shown here is derived from an EMBL/GenBank/DDBJ whole genome shotgun (WGS) entry which is preliminary data.</text>
</comment>
<reference evidence="2" key="1">
    <citation type="submission" date="2021-02" db="EMBL/GenBank/DDBJ databases">
        <authorList>
            <person name="Nowell W R."/>
        </authorList>
    </citation>
    <scope>NUCLEOTIDE SEQUENCE</scope>
</reference>
<name>A0A815YAB0_9BILA</name>
<feature type="compositionally biased region" description="Basic and acidic residues" evidence="1">
    <location>
        <begin position="28"/>
        <end position="37"/>
    </location>
</feature>
<evidence type="ECO:0000313" key="3">
    <source>
        <dbReference type="Proteomes" id="UP000663845"/>
    </source>
</evidence>
<gene>
    <name evidence="2" type="ORF">JYZ213_LOCUS47204</name>
</gene>
<accession>A0A815YAB0</accession>
<feature type="non-terminal residue" evidence="2">
    <location>
        <position position="1"/>
    </location>
</feature>
<dbReference type="EMBL" id="CAJNOG010008113">
    <property type="protein sequence ID" value="CAF1567612.1"/>
    <property type="molecule type" value="Genomic_DNA"/>
</dbReference>
<evidence type="ECO:0000313" key="2">
    <source>
        <dbReference type="EMBL" id="CAF1567612.1"/>
    </source>
</evidence>
<feature type="region of interest" description="Disordered" evidence="1">
    <location>
        <begin position="28"/>
        <end position="74"/>
    </location>
</feature>
<sequence>DHDYGLGTTVLTRVFTNRSKLDPRFSIDPKIIVENHHPSQHTTSSSSPSQHTTSSSSPSPSNDLNYLNPDEIFF</sequence>
<evidence type="ECO:0000256" key="1">
    <source>
        <dbReference type="SAM" id="MobiDB-lite"/>
    </source>
</evidence>
<proteinExistence type="predicted"/>